<feature type="domain" description="PorZ N-terminal beta-propeller" evidence="1">
    <location>
        <begin position="48"/>
        <end position="209"/>
    </location>
</feature>
<dbReference type="Proteomes" id="UP000001822">
    <property type="component" value="Chromosome"/>
</dbReference>
<evidence type="ECO:0000313" key="2">
    <source>
        <dbReference type="EMBL" id="ABG60541.1"/>
    </source>
</evidence>
<gene>
    <name evidence="2" type="ordered locus">CHU_3302</name>
</gene>
<dbReference type="InterPro" id="IPR026444">
    <property type="entry name" value="Secre_tail"/>
</dbReference>
<dbReference type="NCBIfam" id="TIGR04183">
    <property type="entry name" value="Por_Secre_tail"/>
    <property type="match status" value="1"/>
</dbReference>
<dbReference type="InterPro" id="IPR048954">
    <property type="entry name" value="PorZ_N"/>
</dbReference>
<organism evidence="2 3">
    <name type="scientific">Cytophaga hutchinsonii (strain ATCC 33406 / DSM 1761 / CIP 103989 / NBRC 15051 / NCIMB 9469 / D465)</name>
    <dbReference type="NCBI Taxonomy" id="269798"/>
    <lineage>
        <taxon>Bacteria</taxon>
        <taxon>Pseudomonadati</taxon>
        <taxon>Bacteroidota</taxon>
        <taxon>Cytophagia</taxon>
        <taxon>Cytophagales</taxon>
        <taxon>Cytophagaceae</taxon>
        <taxon>Cytophaga</taxon>
    </lineage>
</organism>
<reference evidence="2 3" key="1">
    <citation type="journal article" date="2007" name="Appl. Environ. Microbiol.">
        <title>Genome sequence of the cellulolytic gliding bacterium Cytophaga hutchinsonii.</title>
        <authorList>
            <person name="Xie G."/>
            <person name="Bruce D.C."/>
            <person name="Challacombe J.F."/>
            <person name="Chertkov O."/>
            <person name="Detter J.C."/>
            <person name="Gilna P."/>
            <person name="Han C.S."/>
            <person name="Lucas S."/>
            <person name="Misra M."/>
            <person name="Myers G.L."/>
            <person name="Richardson P."/>
            <person name="Tapia R."/>
            <person name="Thayer N."/>
            <person name="Thompson L.S."/>
            <person name="Brettin T.S."/>
            <person name="Henrissat B."/>
            <person name="Wilson D.B."/>
            <person name="McBride M.J."/>
        </authorList>
    </citation>
    <scope>NUCLEOTIDE SEQUENCE [LARGE SCALE GENOMIC DNA]</scope>
    <source>
        <strain evidence="3">ATCC 33406 / DSM 1761 / CIP 103989 / NBRC 15051 / NCIMB 9469 / D465</strain>
    </source>
</reference>
<dbReference type="RefSeq" id="WP_011586649.1">
    <property type="nucleotide sequence ID" value="NC_008255.1"/>
</dbReference>
<proteinExistence type="predicted"/>
<dbReference type="AlphaFoldDB" id="A0A6N4SVK3"/>
<dbReference type="KEGG" id="chu:CHU_3302"/>
<keyword evidence="3" id="KW-1185">Reference proteome</keyword>
<dbReference type="Pfam" id="PF21544">
    <property type="entry name" value="PorZ_N_b_propeller"/>
    <property type="match status" value="1"/>
</dbReference>
<evidence type="ECO:0000259" key="1">
    <source>
        <dbReference type="Pfam" id="PF21544"/>
    </source>
</evidence>
<protein>
    <recommendedName>
        <fullName evidence="1">PorZ N-terminal beta-propeller domain-containing protein</fullName>
    </recommendedName>
</protein>
<dbReference type="SUPFAM" id="SSF63829">
    <property type="entry name" value="Calcium-dependent phosphotriesterase"/>
    <property type="match status" value="1"/>
</dbReference>
<dbReference type="EMBL" id="CP000383">
    <property type="protein sequence ID" value="ABG60541.1"/>
    <property type="molecule type" value="Genomic_DNA"/>
</dbReference>
<dbReference type="Gene3D" id="2.130.10.10">
    <property type="entry name" value="YVTN repeat-like/Quinoprotein amine dehydrogenase"/>
    <property type="match status" value="2"/>
</dbReference>
<dbReference type="InterPro" id="IPR015943">
    <property type="entry name" value="WD40/YVTN_repeat-like_dom_sf"/>
</dbReference>
<evidence type="ECO:0000313" key="3">
    <source>
        <dbReference type="Proteomes" id="UP000001822"/>
    </source>
</evidence>
<dbReference type="OrthoDB" id="9807410at2"/>
<name>A0A6N4SVK3_CYTH3</name>
<sequence>MRLFATLSLFIIVLGSIAQTNSNIPIGVWRTHLPSKSASTIAYANNKLYVSSAKSSFTFDLSENSMEPLSKIDGLSEHEISVIRFNEETNTGLIGYTSGNIDIIKNGRLENFDVIYRSSIVGSKKINNITIYKTRAFVCCDYGVTVIDLVRNEVVESWMNLRINALPNIVYACVLNATQDSVFLATQYGIMSASYNKPGINLMDFVNWKVYTNISTSLSRSVGELNGRIYAGVSTIGVFVLNGSSWQNIGLTLDATSTCWNLIKSNNQLLVCANNNLYTIDNPTTYTKVFTTNSFKNLREAIYDRKGNLWLADVNEGLVGKNGGDTYSYFQLNGPSSTTTFNLYYYKNTIIANSGGYNSVYFPQYRPDGFYEFQAQDKWRSYDQYNSNYPPGIGDNLTSSYNSFDDTLYVGTFGYGYVSFQQPNTFVRHDTTDTPMKTMNVTGIDVDSKGTVWFATYGTPVFQPSLYARTKKGVWSSYTLNTSKNESRYLLQVKIDSVGNKWMRYGTNGMDKGVIVFNEKNNQVRYFTTSSTQGNLPSNRINCIDIDQKGVVWVGSEQGLSAFYDPSRAFSGSFSAPIYNGFGVLFDKNVTCIKSDGGNRKWVGTTEGLWLFNDNFTEALAFYTINNSPLYSNNIVSIDIHAITGEVFIATDKGIISYRSDATESNKDFSEAKIFPNPVRPGYSGVITIEGLKDNVMVKITDMQGKLFYEAKSNGGTATWNMINYAGIKAETGMYLVFATTDKGEEKFVGKIAIVQ</sequence>
<accession>A0A6N4SVK3</accession>
<dbReference type="InterPro" id="IPR011110">
    <property type="entry name" value="Reg_prop"/>
</dbReference>
<dbReference type="Pfam" id="PF07494">
    <property type="entry name" value="Reg_prop"/>
    <property type="match status" value="1"/>
</dbReference>